<reference evidence="2" key="1">
    <citation type="submission" date="2015-10" db="EMBL/GenBank/DDBJ databases">
        <authorList>
            <person name="Gilbert D.G."/>
        </authorList>
    </citation>
    <scope>NUCLEOTIDE SEQUENCE</scope>
</reference>
<dbReference type="EMBL" id="CZQE01000135">
    <property type="protein sequence ID" value="CUS44327.1"/>
    <property type="molecule type" value="Genomic_DNA"/>
</dbReference>
<sequence>MRIDLQQPLAGFDPVAELRLHRSDQRAAAAVDQIAFVAAAEHIDPLAVHGGQVEDQLDRRGLAWLDAIFGAAGRLHQLAHPGPGQLVGVFVEIEADGEPIEFPCGSCVILVQPVRIEGDLCRDRSQGVGERRNGQHCTIGEHHRAVRLALAVDQADPERRGELVHVVMVGIDELAANLHRHAACRALGEHASAEPRPRLVDAGIDPCLGQMPQGGQPGDAATDDRHRPPDRRGAQRAGHGSDEASRTDRFEQGAAAEPLWARHRRFLPGRRQIHPARRFERLPESRTAPHSAHPPFCRFLARVRQSVSLP</sequence>
<accession>A0A160TK66</accession>
<evidence type="ECO:0000256" key="1">
    <source>
        <dbReference type="SAM" id="MobiDB-lite"/>
    </source>
</evidence>
<protein>
    <submittedName>
        <fullName evidence="2">Uncharacterized protein</fullName>
    </submittedName>
</protein>
<feature type="region of interest" description="Disordered" evidence="1">
    <location>
        <begin position="270"/>
        <end position="293"/>
    </location>
</feature>
<evidence type="ECO:0000313" key="2">
    <source>
        <dbReference type="EMBL" id="CUS44327.1"/>
    </source>
</evidence>
<name>A0A160TK66_9ZZZZ</name>
<gene>
    <name evidence="2" type="ORF">MGWOODY_Smn2126</name>
</gene>
<organism evidence="2">
    <name type="scientific">hydrothermal vent metagenome</name>
    <dbReference type="NCBI Taxonomy" id="652676"/>
    <lineage>
        <taxon>unclassified sequences</taxon>
        <taxon>metagenomes</taxon>
        <taxon>ecological metagenomes</taxon>
    </lineage>
</organism>
<feature type="region of interest" description="Disordered" evidence="1">
    <location>
        <begin position="196"/>
        <end position="255"/>
    </location>
</feature>
<dbReference type="AlphaFoldDB" id="A0A160TK66"/>
<feature type="compositionally biased region" description="Basic and acidic residues" evidence="1">
    <location>
        <begin position="222"/>
        <end position="251"/>
    </location>
</feature>
<proteinExistence type="predicted"/>